<organism evidence="2 3">
    <name type="scientific">Podospora fimiseda</name>
    <dbReference type="NCBI Taxonomy" id="252190"/>
    <lineage>
        <taxon>Eukaryota</taxon>
        <taxon>Fungi</taxon>
        <taxon>Dikarya</taxon>
        <taxon>Ascomycota</taxon>
        <taxon>Pezizomycotina</taxon>
        <taxon>Sordariomycetes</taxon>
        <taxon>Sordariomycetidae</taxon>
        <taxon>Sordariales</taxon>
        <taxon>Podosporaceae</taxon>
        <taxon>Podospora</taxon>
    </lineage>
</organism>
<dbReference type="PANTHER" id="PTHR24148">
    <property type="entry name" value="ANKYRIN REPEAT DOMAIN-CONTAINING PROTEIN 39 HOMOLOG-RELATED"/>
    <property type="match status" value="1"/>
</dbReference>
<dbReference type="InterPro" id="IPR052895">
    <property type="entry name" value="HetReg/Transcr_Mod"/>
</dbReference>
<name>A0AAN7BI48_9PEZI</name>
<reference evidence="2" key="2">
    <citation type="submission" date="2023-05" db="EMBL/GenBank/DDBJ databases">
        <authorList>
            <consortium name="Lawrence Berkeley National Laboratory"/>
            <person name="Steindorff A."/>
            <person name="Hensen N."/>
            <person name="Bonometti L."/>
            <person name="Westerberg I."/>
            <person name="Brannstrom I.O."/>
            <person name="Guillou S."/>
            <person name="Cros-Aarteil S."/>
            <person name="Calhoun S."/>
            <person name="Haridas S."/>
            <person name="Kuo A."/>
            <person name="Mondo S."/>
            <person name="Pangilinan J."/>
            <person name="Riley R."/>
            <person name="Labutti K."/>
            <person name="Andreopoulos B."/>
            <person name="Lipzen A."/>
            <person name="Chen C."/>
            <person name="Yanf M."/>
            <person name="Daum C."/>
            <person name="Ng V."/>
            <person name="Clum A."/>
            <person name="Ohm R."/>
            <person name="Martin F."/>
            <person name="Silar P."/>
            <person name="Natvig D."/>
            <person name="Lalanne C."/>
            <person name="Gautier V."/>
            <person name="Ament-Velasquez S.L."/>
            <person name="Kruys A."/>
            <person name="Hutchinson M.I."/>
            <person name="Powell A.J."/>
            <person name="Barry K."/>
            <person name="Miller A.N."/>
            <person name="Grigoriev I.V."/>
            <person name="Debuchy R."/>
            <person name="Gladieux P."/>
            <person name="Thoren M.H."/>
            <person name="Johannesson H."/>
        </authorList>
    </citation>
    <scope>NUCLEOTIDE SEQUENCE</scope>
    <source>
        <strain evidence="2">CBS 990.96</strain>
    </source>
</reference>
<evidence type="ECO:0000313" key="2">
    <source>
        <dbReference type="EMBL" id="KAK4223690.1"/>
    </source>
</evidence>
<dbReference type="Pfam" id="PF26639">
    <property type="entry name" value="Het-6_barrel"/>
    <property type="match status" value="1"/>
</dbReference>
<keyword evidence="3" id="KW-1185">Reference proteome</keyword>
<dbReference type="Proteomes" id="UP001301958">
    <property type="component" value="Unassembled WGS sequence"/>
</dbReference>
<feature type="domain" description="Heterokaryon incompatibility" evidence="1">
    <location>
        <begin position="43"/>
        <end position="106"/>
    </location>
</feature>
<reference evidence="2" key="1">
    <citation type="journal article" date="2023" name="Mol. Phylogenet. Evol.">
        <title>Genome-scale phylogeny and comparative genomics of the fungal order Sordariales.</title>
        <authorList>
            <person name="Hensen N."/>
            <person name="Bonometti L."/>
            <person name="Westerberg I."/>
            <person name="Brannstrom I.O."/>
            <person name="Guillou S."/>
            <person name="Cros-Aarteil S."/>
            <person name="Calhoun S."/>
            <person name="Haridas S."/>
            <person name="Kuo A."/>
            <person name="Mondo S."/>
            <person name="Pangilinan J."/>
            <person name="Riley R."/>
            <person name="LaButti K."/>
            <person name="Andreopoulos B."/>
            <person name="Lipzen A."/>
            <person name="Chen C."/>
            <person name="Yan M."/>
            <person name="Daum C."/>
            <person name="Ng V."/>
            <person name="Clum A."/>
            <person name="Steindorff A."/>
            <person name="Ohm R.A."/>
            <person name="Martin F."/>
            <person name="Silar P."/>
            <person name="Natvig D.O."/>
            <person name="Lalanne C."/>
            <person name="Gautier V."/>
            <person name="Ament-Velasquez S.L."/>
            <person name="Kruys A."/>
            <person name="Hutchinson M.I."/>
            <person name="Powell A.J."/>
            <person name="Barry K."/>
            <person name="Miller A.N."/>
            <person name="Grigoriev I.V."/>
            <person name="Debuchy R."/>
            <person name="Gladieux P."/>
            <person name="Hiltunen Thoren M."/>
            <person name="Johannesson H."/>
        </authorList>
    </citation>
    <scope>NUCLEOTIDE SEQUENCE</scope>
    <source>
        <strain evidence="2">CBS 990.96</strain>
    </source>
</reference>
<dbReference type="AlphaFoldDB" id="A0AAN7BI48"/>
<sequence length="543" mass="61632">MSFFTTHLPREPEEKFSPEYEALSYVWGSQEFSHCNSPSSRPEENRVIWIDALCINQSDIEERDAQVGRMGDICRLAKRVVVWLGPEENNSNIALETLDHLGEQVVVSSDLVTAACPESAETELADLKKPLPWNEKACNNVWPDFITPSDIRDISLQALCTRSRSPIIEKFQGMINKRCCDPRDYIYGALGMAMPAFRARIKPHYGHTVERVHQEAPITHIEHFKRLEVLSMCFQKDRRFDRLPSWVPDFSAQLDISGPQEQFAAGFSRALVQFSESEPNIIQVAGDNYYAALEALRAIAPENLGLDTTTPYPTGEPFKTAYAITLCQDSLEDRFEGGKYPRLKTWIKQDSPNALFGPRAKENKDKSVIPTGYEDTIVTRCQGRPYVVTEEGYIGWGATGTQPGDIICVFLGSKDPIILRPQPESDSFTLVGNRDFYGLGDANVLLGPLPFNWSVVVDDDTSGYCFFQFWNKKTKLTKDDPRLGALPEGWESVKEHRERTGDDPFVYRWFRNVETGEEINWDPRMSIDALKKRGVNIEMFSLE</sequence>
<dbReference type="EMBL" id="MU865418">
    <property type="protein sequence ID" value="KAK4223690.1"/>
    <property type="molecule type" value="Genomic_DNA"/>
</dbReference>
<protein>
    <submittedName>
        <fullName evidence="2">Heterokaryon incompatibility protein-domain-containing protein</fullName>
    </submittedName>
</protein>
<proteinExistence type="predicted"/>
<evidence type="ECO:0000259" key="1">
    <source>
        <dbReference type="Pfam" id="PF06985"/>
    </source>
</evidence>
<evidence type="ECO:0000313" key="3">
    <source>
        <dbReference type="Proteomes" id="UP001301958"/>
    </source>
</evidence>
<dbReference type="InterPro" id="IPR010730">
    <property type="entry name" value="HET"/>
</dbReference>
<comment type="caution">
    <text evidence="2">The sequence shown here is derived from an EMBL/GenBank/DDBJ whole genome shotgun (WGS) entry which is preliminary data.</text>
</comment>
<dbReference type="PANTHER" id="PTHR24148:SF64">
    <property type="entry name" value="HETEROKARYON INCOMPATIBILITY DOMAIN-CONTAINING PROTEIN"/>
    <property type="match status" value="1"/>
</dbReference>
<dbReference type="Pfam" id="PF06985">
    <property type="entry name" value="HET"/>
    <property type="match status" value="1"/>
</dbReference>
<gene>
    <name evidence="2" type="ORF">QBC38DRAFT_447152</name>
</gene>
<accession>A0AAN7BI48</accession>